<name>A0A0G4P904_PENC3</name>
<evidence type="ECO:0000256" key="2">
    <source>
        <dbReference type="SAM" id="Phobius"/>
    </source>
</evidence>
<accession>A0A0G4P904</accession>
<feature type="region of interest" description="Disordered" evidence="1">
    <location>
        <begin position="416"/>
        <end position="447"/>
    </location>
</feature>
<reference evidence="3 4" key="1">
    <citation type="journal article" date="2014" name="Nat. Commun.">
        <title>Multiple recent horizontal transfers of a large genomic region in cheese making fungi.</title>
        <authorList>
            <person name="Cheeseman K."/>
            <person name="Ropars J."/>
            <person name="Renault P."/>
            <person name="Dupont J."/>
            <person name="Gouzy J."/>
            <person name="Branca A."/>
            <person name="Abraham A.L."/>
            <person name="Ceppi M."/>
            <person name="Conseiller E."/>
            <person name="Debuchy R."/>
            <person name="Malagnac F."/>
            <person name="Goarin A."/>
            <person name="Silar P."/>
            <person name="Lacoste S."/>
            <person name="Sallet E."/>
            <person name="Bensimon A."/>
            <person name="Giraud T."/>
            <person name="Brygoo Y."/>
        </authorList>
    </citation>
    <scope>NUCLEOTIDE SEQUENCE [LARGE SCALE GENOMIC DNA]</scope>
    <source>
        <strain evidence="4">FM 013</strain>
    </source>
</reference>
<protein>
    <submittedName>
        <fullName evidence="3">Str. FM013</fullName>
    </submittedName>
</protein>
<feature type="transmembrane region" description="Helical" evidence="2">
    <location>
        <begin position="114"/>
        <end position="133"/>
    </location>
</feature>
<dbReference type="AlphaFoldDB" id="A0A0G4P904"/>
<sequence length="447" mass="50765">MPYPWGALVSWAPFKIDALGLVTLLGADEVNSSVGRLAPSYWLEYMPLLASFIFANDRFRSKQTAYTLYNVSSGIVTGNLASWFTRWMQVQDFQTSRSLVYWEIEQVPRNQPGGFIVAGIISLVFNGLLIAMTVLAGDWYGFANAVALAVLIGVRSYLLQTNRNAIDRAVEVAKPLRTTFAGAMDEWRERIKTDSDAVQPQKDSREWRPEVVKIIVAMPDSRLVTMFIPEHLLRPIFVTDVTPSSLGLYRFVQWIGWAAFSVHIVTLGMAQLAAQIYVVVVMVTSTVLVCYGVGCDDSRVYKWWCGRGEDIPPVYAFWAGKRLKATVLEWPPHFEFIRTKDGSWSRRLSTETVKPNKRSTARQDLYAWLDLSSEEMNSLSDWHLLPHRRGHDDSWWMDFEAKRLLVQRDPLDASTLSHTVNPSSNKVTSDRVSGDIELGENKRFKPK</sequence>
<feature type="compositionally biased region" description="Polar residues" evidence="1">
    <location>
        <begin position="416"/>
        <end position="427"/>
    </location>
</feature>
<keyword evidence="2" id="KW-0472">Membrane</keyword>
<feature type="transmembrane region" description="Helical" evidence="2">
    <location>
        <begin position="251"/>
        <end position="270"/>
    </location>
</feature>
<evidence type="ECO:0000256" key="1">
    <source>
        <dbReference type="SAM" id="MobiDB-lite"/>
    </source>
</evidence>
<dbReference type="EMBL" id="HG793141">
    <property type="protein sequence ID" value="CRL22796.1"/>
    <property type="molecule type" value="Genomic_DNA"/>
</dbReference>
<feature type="transmembrane region" description="Helical" evidence="2">
    <location>
        <begin position="139"/>
        <end position="158"/>
    </location>
</feature>
<dbReference type="Proteomes" id="UP000053732">
    <property type="component" value="Unassembled WGS sequence"/>
</dbReference>
<keyword evidence="2" id="KW-1133">Transmembrane helix</keyword>
<keyword evidence="4" id="KW-1185">Reference proteome</keyword>
<gene>
    <name evidence="3" type="ORF">PCAMFM013_S008g000225</name>
</gene>
<organism evidence="3 4">
    <name type="scientific">Penicillium camemberti (strain FM 013)</name>
    <dbReference type="NCBI Taxonomy" id="1429867"/>
    <lineage>
        <taxon>Eukaryota</taxon>
        <taxon>Fungi</taxon>
        <taxon>Dikarya</taxon>
        <taxon>Ascomycota</taxon>
        <taxon>Pezizomycotina</taxon>
        <taxon>Eurotiomycetes</taxon>
        <taxon>Eurotiomycetidae</taxon>
        <taxon>Eurotiales</taxon>
        <taxon>Aspergillaceae</taxon>
        <taxon>Penicillium</taxon>
    </lineage>
</organism>
<feature type="transmembrane region" description="Helical" evidence="2">
    <location>
        <begin position="276"/>
        <end position="294"/>
    </location>
</feature>
<proteinExistence type="predicted"/>
<feature type="compositionally biased region" description="Basic and acidic residues" evidence="1">
    <location>
        <begin position="428"/>
        <end position="447"/>
    </location>
</feature>
<evidence type="ECO:0000313" key="3">
    <source>
        <dbReference type="EMBL" id="CRL22796.1"/>
    </source>
</evidence>
<keyword evidence="2" id="KW-0812">Transmembrane</keyword>
<evidence type="ECO:0000313" key="4">
    <source>
        <dbReference type="Proteomes" id="UP000053732"/>
    </source>
</evidence>